<dbReference type="InterPro" id="IPR036597">
    <property type="entry name" value="Fido-like_dom_sf"/>
</dbReference>
<reference evidence="2" key="1">
    <citation type="submission" date="2022-06" db="EMBL/GenBank/DDBJ databases">
        <title>Ornithinimicrobium HY1793.</title>
        <authorList>
            <person name="Huang Y."/>
        </authorList>
    </citation>
    <scope>NUCLEOTIDE SEQUENCE</scope>
    <source>
        <strain evidence="2">HY1793</strain>
    </source>
</reference>
<keyword evidence="3" id="KW-1185">Reference proteome</keyword>
<dbReference type="PANTHER" id="PTHR13504:SF38">
    <property type="entry name" value="FIDO DOMAIN-CONTAINING PROTEIN"/>
    <property type="match status" value="1"/>
</dbReference>
<dbReference type="InterPro" id="IPR025758">
    <property type="entry name" value="Fic/DOC_N"/>
</dbReference>
<evidence type="ECO:0000313" key="2">
    <source>
        <dbReference type="EMBL" id="USQ79235.1"/>
    </source>
</evidence>
<dbReference type="Gene3D" id="1.10.10.10">
    <property type="entry name" value="Winged helix-like DNA-binding domain superfamily/Winged helix DNA-binding domain"/>
    <property type="match status" value="1"/>
</dbReference>
<name>A0ABY4YSJ5_9MICO</name>
<organism evidence="2 3">
    <name type="scientific">Ornithinimicrobium faecis</name>
    <dbReference type="NCBI Taxonomy" id="2934158"/>
    <lineage>
        <taxon>Bacteria</taxon>
        <taxon>Bacillati</taxon>
        <taxon>Actinomycetota</taxon>
        <taxon>Actinomycetes</taxon>
        <taxon>Micrococcales</taxon>
        <taxon>Ornithinimicrobiaceae</taxon>
        <taxon>Ornithinimicrobium</taxon>
    </lineage>
</organism>
<dbReference type="InterPro" id="IPR040198">
    <property type="entry name" value="Fido_containing"/>
</dbReference>
<evidence type="ECO:0000259" key="1">
    <source>
        <dbReference type="PROSITE" id="PS51459"/>
    </source>
</evidence>
<dbReference type="Gene3D" id="1.10.3290.10">
    <property type="entry name" value="Fido-like domain"/>
    <property type="match status" value="1"/>
</dbReference>
<proteinExistence type="predicted"/>
<evidence type="ECO:0000313" key="3">
    <source>
        <dbReference type="Proteomes" id="UP001056455"/>
    </source>
</evidence>
<dbReference type="InterPro" id="IPR036390">
    <property type="entry name" value="WH_DNA-bd_sf"/>
</dbReference>
<dbReference type="InterPro" id="IPR003812">
    <property type="entry name" value="Fido"/>
</dbReference>
<accession>A0ABY4YSJ5</accession>
<feature type="domain" description="Fido" evidence="1">
    <location>
        <begin position="141"/>
        <end position="288"/>
    </location>
</feature>
<dbReference type="InterPro" id="IPR036388">
    <property type="entry name" value="WH-like_DNA-bd_sf"/>
</dbReference>
<dbReference type="RefSeq" id="WP_252592156.1">
    <property type="nucleotide sequence ID" value="NZ_CP099489.1"/>
</dbReference>
<dbReference type="Pfam" id="PF13784">
    <property type="entry name" value="Fic_N"/>
    <property type="match status" value="1"/>
</dbReference>
<dbReference type="EMBL" id="CP099489">
    <property type="protein sequence ID" value="USQ79235.1"/>
    <property type="molecule type" value="Genomic_DNA"/>
</dbReference>
<dbReference type="Proteomes" id="UP001056455">
    <property type="component" value="Chromosome"/>
</dbReference>
<dbReference type="Pfam" id="PF02661">
    <property type="entry name" value="Fic"/>
    <property type="match status" value="1"/>
</dbReference>
<dbReference type="PANTHER" id="PTHR13504">
    <property type="entry name" value="FIDO DOMAIN-CONTAINING PROTEIN DDB_G0283145"/>
    <property type="match status" value="1"/>
</dbReference>
<dbReference type="SUPFAM" id="SSF46785">
    <property type="entry name" value="Winged helix' DNA-binding domain"/>
    <property type="match status" value="1"/>
</dbReference>
<gene>
    <name evidence="2" type="ORF">NF556_16690</name>
</gene>
<protein>
    <submittedName>
        <fullName evidence="2">Fic family protein</fullName>
    </submittedName>
</protein>
<dbReference type="SUPFAM" id="SSF140931">
    <property type="entry name" value="Fic-like"/>
    <property type="match status" value="1"/>
</dbReference>
<dbReference type="PROSITE" id="PS51459">
    <property type="entry name" value="FIDO"/>
    <property type="match status" value="1"/>
</dbReference>
<sequence length="399" mass="43366">MSESLWPALGHETRAWESAHGAVGLTRRERQAASQATYQAAVVPAIADLAPSLPAEATAEAEDAVAELARFDEQMSREVLPYSAVLLRGEAIASSDIEHITSSARNIALAEETGGDTTGNASLVAANVRAMRRAIERATTPSIAGVLALHEELMRDDPRHEAGVLRTEQVWIGGHASTPVGARFVPPHHEHLAVAMDDLTIFANRPDLGRLAQLAITHAQFETIHPFTDGNGRTGRALMHVMLRAGGLVEHGVVPVSAGLLTDTRGYHDALDAFRTGDPEPIVRLFTASTLKAVVNATRLVTEVRDIRQSWEGRVRSRRGSTTWRAADLLLRHPVLTARTLAEQLDLSPTHAPRVMAPLQDAGVVERGTHYRSRSAYWWTPEITGAVDDFAVRAGRRRL</sequence>